<dbReference type="EMBL" id="SAUN01000001">
    <property type="protein sequence ID" value="RVX40765.1"/>
    <property type="molecule type" value="Genomic_DNA"/>
</dbReference>
<gene>
    <name evidence="1" type="ORF">EDD27_3189</name>
</gene>
<dbReference type="Proteomes" id="UP000284824">
    <property type="component" value="Unassembled WGS sequence"/>
</dbReference>
<evidence type="ECO:0000313" key="2">
    <source>
        <dbReference type="Proteomes" id="UP000284824"/>
    </source>
</evidence>
<name>A0A438M4M2_9ACTN</name>
<organism evidence="1 2">
    <name type="scientific">Nonomuraea polychroma</name>
    <dbReference type="NCBI Taxonomy" id="46176"/>
    <lineage>
        <taxon>Bacteria</taxon>
        <taxon>Bacillati</taxon>
        <taxon>Actinomycetota</taxon>
        <taxon>Actinomycetes</taxon>
        <taxon>Streptosporangiales</taxon>
        <taxon>Streptosporangiaceae</taxon>
        <taxon>Nonomuraea</taxon>
    </lineage>
</organism>
<reference evidence="1 2" key="1">
    <citation type="submission" date="2019-01" db="EMBL/GenBank/DDBJ databases">
        <title>Sequencing the genomes of 1000 actinobacteria strains.</title>
        <authorList>
            <person name="Klenk H.-P."/>
        </authorList>
    </citation>
    <scope>NUCLEOTIDE SEQUENCE [LARGE SCALE GENOMIC DNA]</scope>
    <source>
        <strain evidence="1 2">DSM 43925</strain>
    </source>
</reference>
<protein>
    <submittedName>
        <fullName evidence="1">Uncharacterized protein</fullName>
    </submittedName>
</protein>
<dbReference type="AlphaFoldDB" id="A0A438M4M2"/>
<keyword evidence="2" id="KW-1185">Reference proteome</keyword>
<comment type="caution">
    <text evidence="1">The sequence shown here is derived from an EMBL/GenBank/DDBJ whole genome shotgun (WGS) entry which is preliminary data.</text>
</comment>
<proteinExistence type="predicted"/>
<evidence type="ECO:0000313" key="1">
    <source>
        <dbReference type="EMBL" id="RVX40765.1"/>
    </source>
</evidence>
<sequence length="72" mass="8207">MWWHSIDHLKRDGRQRGLLVHRGFWLNEVPRPILWCLICGHRPVVDGHGPVGATLCAARWVACGLTRRATCP</sequence>
<accession>A0A438M4M2</accession>
<dbReference type="OrthoDB" id="3520631at2"/>
<dbReference type="RefSeq" id="WP_127933098.1">
    <property type="nucleotide sequence ID" value="NZ_SAUN01000001.1"/>
</dbReference>